<gene>
    <name evidence="2" type="ORF">MD535_22070</name>
</gene>
<feature type="chain" id="PRO_5040822017" description="Porin" evidence="1">
    <location>
        <begin position="22"/>
        <end position="225"/>
    </location>
</feature>
<evidence type="ECO:0000313" key="2">
    <source>
        <dbReference type="EMBL" id="MCW8348679.1"/>
    </source>
</evidence>
<dbReference type="AlphaFoldDB" id="A0A9X3HYR8"/>
<comment type="caution">
    <text evidence="2">The sequence shown here is derived from an EMBL/GenBank/DDBJ whole genome shotgun (WGS) entry which is preliminary data.</text>
</comment>
<dbReference type="EMBL" id="JAKRRY010000044">
    <property type="protein sequence ID" value="MCW8348679.1"/>
    <property type="molecule type" value="Genomic_DNA"/>
</dbReference>
<name>A0A9X3HYR8_9VIBR</name>
<evidence type="ECO:0000313" key="3">
    <source>
        <dbReference type="Proteomes" id="UP001155587"/>
    </source>
</evidence>
<keyword evidence="3" id="KW-1185">Reference proteome</keyword>
<organism evidence="2 3">
    <name type="scientific">Vibrio qingdaonensis</name>
    <dbReference type="NCBI Taxonomy" id="2829491"/>
    <lineage>
        <taxon>Bacteria</taxon>
        <taxon>Pseudomonadati</taxon>
        <taxon>Pseudomonadota</taxon>
        <taxon>Gammaproteobacteria</taxon>
        <taxon>Vibrionales</taxon>
        <taxon>Vibrionaceae</taxon>
        <taxon>Vibrio</taxon>
    </lineage>
</organism>
<dbReference type="Proteomes" id="UP001155587">
    <property type="component" value="Unassembled WGS sequence"/>
</dbReference>
<protein>
    <recommendedName>
        <fullName evidence="4">Porin</fullName>
    </recommendedName>
</protein>
<evidence type="ECO:0008006" key="4">
    <source>
        <dbReference type="Google" id="ProtNLM"/>
    </source>
</evidence>
<proteinExistence type="predicted"/>
<accession>A0A9X3HYR8</accession>
<reference evidence="2" key="1">
    <citation type="submission" date="2022-02" db="EMBL/GenBank/DDBJ databases">
        <title>Vibrio sp. nov, a new bacterium isolated from seawater.</title>
        <authorList>
            <person name="Yuan Y."/>
        </authorList>
    </citation>
    <scope>NUCLEOTIDE SEQUENCE</scope>
    <source>
        <strain evidence="2">ZSDZ65</strain>
    </source>
</reference>
<sequence length="225" mass="25643">MNKAFTITAILTTLFSTTVLANKHIDLSNPHGLYNKFSVGYGSHDFDVNAQFSSQVNDDWSLLGTYHSDDNFANHDLRLNVINKSGVGYFVGYDYDANYDNRNIRANTVEAGLHVNVPLNKNVRLVPGMSLGSFEHQNMTNKAYYTQLSFGMIYNTASNLWFSFTPEYTFNLNDIKEDNGRRDNLRAWDVTADVGYNINRNQAVVYTYQYDAGDHLSRFTYKVGF</sequence>
<dbReference type="RefSeq" id="WP_265677253.1">
    <property type="nucleotide sequence ID" value="NZ_JAKRRY010000044.1"/>
</dbReference>
<keyword evidence="1" id="KW-0732">Signal</keyword>
<feature type="signal peptide" evidence="1">
    <location>
        <begin position="1"/>
        <end position="21"/>
    </location>
</feature>
<evidence type="ECO:0000256" key="1">
    <source>
        <dbReference type="SAM" id="SignalP"/>
    </source>
</evidence>